<protein>
    <submittedName>
        <fullName evidence="1">Uncharacterized protein</fullName>
    </submittedName>
</protein>
<evidence type="ECO:0000313" key="2">
    <source>
        <dbReference type="Proteomes" id="UP000076925"/>
    </source>
</evidence>
<sequence>MPHFSTINLGTCGFCAGASVELLGVQAAIAKLSPTPRAFWLNCQWVHYPAVAVNRNPNPIAWFRHSFLEPL</sequence>
<name>A0A139X2S0_9CYAN</name>
<proteinExistence type="predicted"/>
<dbReference type="EMBL" id="ANNX02000036">
    <property type="protein sequence ID" value="KYC38998.1"/>
    <property type="molecule type" value="Genomic_DNA"/>
</dbReference>
<evidence type="ECO:0000313" key="1">
    <source>
        <dbReference type="EMBL" id="KYC38998.1"/>
    </source>
</evidence>
<dbReference type="AlphaFoldDB" id="A0A139X2S0"/>
<dbReference type="Proteomes" id="UP000076925">
    <property type="component" value="Unassembled WGS sequence"/>
</dbReference>
<reference evidence="1 2" key="1">
    <citation type="journal article" date="2013" name="Genome Biol. Evol.">
        <title>Genomes of Stigonematalean cyanobacteria (subsection V) and the evolution of oxygenic photosynthesis from prokaryotes to plastids.</title>
        <authorList>
            <person name="Dagan T."/>
            <person name="Roettger M."/>
            <person name="Stucken K."/>
            <person name="Landan G."/>
            <person name="Koch R."/>
            <person name="Major P."/>
            <person name="Gould S.B."/>
            <person name="Goremykin V.V."/>
            <person name="Rippka R."/>
            <person name="Tandeau de Marsac N."/>
            <person name="Gugger M."/>
            <person name="Lockhart P.J."/>
            <person name="Allen J.F."/>
            <person name="Brune I."/>
            <person name="Maus I."/>
            <person name="Puhler A."/>
            <person name="Martin W.F."/>
        </authorList>
    </citation>
    <scope>NUCLEOTIDE SEQUENCE [LARGE SCALE GENOMIC DNA]</scope>
    <source>
        <strain evidence="1 2">PCC 7110</strain>
    </source>
</reference>
<gene>
    <name evidence="1" type="ORF">WA1_33950</name>
</gene>
<comment type="caution">
    <text evidence="1">The sequence shown here is derived from an EMBL/GenBank/DDBJ whole genome shotgun (WGS) entry which is preliminary data.</text>
</comment>
<organism evidence="1 2">
    <name type="scientific">Scytonema hofmannii PCC 7110</name>
    <dbReference type="NCBI Taxonomy" id="128403"/>
    <lineage>
        <taxon>Bacteria</taxon>
        <taxon>Bacillati</taxon>
        <taxon>Cyanobacteriota</taxon>
        <taxon>Cyanophyceae</taxon>
        <taxon>Nostocales</taxon>
        <taxon>Scytonemataceae</taxon>
        <taxon>Scytonema</taxon>
    </lineage>
</organism>
<accession>A0A139X2S0</accession>
<keyword evidence="2" id="KW-1185">Reference proteome</keyword>